<keyword evidence="2" id="KW-1185">Reference proteome</keyword>
<dbReference type="RefSeq" id="WP_105041597.1">
    <property type="nucleotide sequence ID" value="NZ_MQWA01000001.1"/>
</dbReference>
<dbReference type="AlphaFoldDB" id="A0A2S7TXR6"/>
<dbReference type="PANTHER" id="PTHR33258:SF1">
    <property type="entry name" value="TRANSPOSASE INSL FOR INSERTION SEQUENCE ELEMENT IS186A-RELATED"/>
    <property type="match status" value="1"/>
</dbReference>
<sequence>MKAAQFNLWILSKTTIIRLSLKGIISLIPLHQARKADFRKGKKFGPSERIHTWEKPKTQPKHSNLSGDEWAALRKIMKIRIIRFRYTDKDGKQKRKHLVTTLLDHKKYGWKELVSMCLERWEIELRFRDVKTTMGLEKLNVKTPKIAQKALVMAMIGCNLIKSVSQEAANLKDVNIRHLSFKVALDEITSCSSNFRNRIKHRVIDRTPRKQIDDVAP</sequence>
<dbReference type="Proteomes" id="UP000239907">
    <property type="component" value="Unassembled WGS sequence"/>
</dbReference>
<evidence type="ECO:0000313" key="2">
    <source>
        <dbReference type="Proteomes" id="UP000239907"/>
    </source>
</evidence>
<dbReference type="InterPro" id="IPR012337">
    <property type="entry name" value="RNaseH-like_sf"/>
</dbReference>
<reference evidence="1 2" key="1">
    <citation type="submission" date="2016-12" db="EMBL/GenBank/DDBJ databases">
        <title>Study of bacterial adaptation to deep sea.</title>
        <authorList>
            <person name="Song J."/>
            <person name="Yoshizawa S."/>
            <person name="Kogure K."/>
        </authorList>
    </citation>
    <scope>NUCLEOTIDE SEQUENCE [LARGE SCALE GENOMIC DNA]</scope>
    <source>
        <strain evidence="1 2">SAORIC-165</strain>
    </source>
</reference>
<proteinExistence type="predicted"/>
<organism evidence="1 2">
    <name type="scientific">Rubritalea profundi</name>
    <dbReference type="NCBI Taxonomy" id="1658618"/>
    <lineage>
        <taxon>Bacteria</taxon>
        <taxon>Pseudomonadati</taxon>
        <taxon>Verrucomicrobiota</taxon>
        <taxon>Verrucomicrobiia</taxon>
        <taxon>Verrucomicrobiales</taxon>
        <taxon>Rubritaleaceae</taxon>
        <taxon>Rubritalea</taxon>
    </lineage>
</organism>
<comment type="caution">
    <text evidence="1">The sequence shown here is derived from an EMBL/GenBank/DDBJ whole genome shotgun (WGS) entry which is preliminary data.</text>
</comment>
<accession>A0A2S7TXR6</accession>
<dbReference type="EMBL" id="MQWA01000001">
    <property type="protein sequence ID" value="PQJ27110.1"/>
    <property type="molecule type" value="Genomic_DNA"/>
</dbReference>
<evidence type="ECO:0000313" key="1">
    <source>
        <dbReference type="EMBL" id="PQJ27110.1"/>
    </source>
</evidence>
<dbReference type="SUPFAM" id="SSF53098">
    <property type="entry name" value="Ribonuclease H-like"/>
    <property type="match status" value="1"/>
</dbReference>
<dbReference type="PANTHER" id="PTHR33258">
    <property type="entry name" value="TRANSPOSASE INSL FOR INSERTION SEQUENCE ELEMENT IS186A-RELATED"/>
    <property type="match status" value="1"/>
</dbReference>
<name>A0A2S7TXR6_9BACT</name>
<gene>
    <name evidence="1" type="ORF">BSZ32_00395</name>
</gene>
<protein>
    <submittedName>
        <fullName evidence="1">Uncharacterized protein</fullName>
    </submittedName>
</protein>